<sequence length="358" mass="38559">MFVLAFSALPQGGWAQKYSNEFLSIGVGARAHGMGTAVVASQNDVYAAAWNPAGLAGLDPSAGLEIGAMHAEWFGGVGNYDFLGFTLPLAAKNQRIGVSLIRFGIDNIPNTLSLYEADGTINFDNVTEFSAADYAFLGTYARSYPKAKGTLRVGGNVKVIHRSIGEFASSWGFGLDLGAQLERGDWTYALLARDLTTTFNAWSFSFTEAERATLQLTNNTVPINSVETTRPTLVLALARQFNLAQNLGLAAELNLIATTDGKRNTLLSADPISIDPALGLEANYGSFIFLRAGVSQLQRIADFDQVERLNSRPSIGLGLKVGQLNVDYAYTDLGEDDGRSTYSHIISLRLGIRPRTAE</sequence>
<gene>
    <name evidence="1" type="ORF">H9S92_21335</name>
</gene>
<comment type="caution">
    <text evidence="1">The sequence shown here is derived from an EMBL/GenBank/DDBJ whole genome shotgun (WGS) entry which is preliminary data.</text>
</comment>
<dbReference type="AlphaFoldDB" id="A0A923T9H4"/>
<protein>
    <recommendedName>
        <fullName evidence="3">PorV/PorQ family protein</fullName>
    </recommendedName>
</protein>
<name>A0A923T9H4_9BACT</name>
<reference evidence="1" key="1">
    <citation type="submission" date="2020-08" db="EMBL/GenBank/DDBJ databases">
        <title>Lewinella bacteria from marine environments.</title>
        <authorList>
            <person name="Zhong Y."/>
        </authorList>
    </citation>
    <scope>NUCLEOTIDE SEQUENCE</scope>
    <source>
        <strain evidence="1">KCTC 42187</strain>
    </source>
</reference>
<dbReference type="Proteomes" id="UP000650081">
    <property type="component" value="Unassembled WGS sequence"/>
</dbReference>
<evidence type="ECO:0008006" key="3">
    <source>
        <dbReference type="Google" id="ProtNLM"/>
    </source>
</evidence>
<evidence type="ECO:0000313" key="1">
    <source>
        <dbReference type="EMBL" id="MBC6996730.1"/>
    </source>
</evidence>
<keyword evidence="2" id="KW-1185">Reference proteome</keyword>
<proteinExistence type="predicted"/>
<evidence type="ECO:0000313" key="2">
    <source>
        <dbReference type="Proteomes" id="UP000650081"/>
    </source>
</evidence>
<dbReference type="Gene3D" id="2.40.160.60">
    <property type="entry name" value="Outer membrane protein transport protein (OMPP1/FadL/TodX)"/>
    <property type="match status" value="1"/>
</dbReference>
<accession>A0A923T9H4</accession>
<organism evidence="1 2">
    <name type="scientific">Neolewinella lacunae</name>
    <dbReference type="NCBI Taxonomy" id="1517758"/>
    <lineage>
        <taxon>Bacteria</taxon>
        <taxon>Pseudomonadati</taxon>
        <taxon>Bacteroidota</taxon>
        <taxon>Saprospiria</taxon>
        <taxon>Saprospirales</taxon>
        <taxon>Lewinellaceae</taxon>
        <taxon>Neolewinella</taxon>
    </lineage>
</organism>
<dbReference type="EMBL" id="JACSIT010000154">
    <property type="protein sequence ID" value="MBC6996730.1"/>
    <property type="molecule type" value="Genomic_DNA"/>
</dbReference>